<keyword evidence="2" id="KW-1185">Reference proteome</keyword>
<protein>
    <submittedName>
        <fullName evidence="1">Uncharacterized protein</fullName>
    </submittedName>
</protein>
<dbReference type="RefSeq" id="WP_115936213.1">
    <property type="nucleotide sequence ID" value="NZ_QRDW01000003.1"/>
</dbReference>
<organism evidence="1 2">
    <name type="scientific">Aestuariispira insulae</name>
    <dbReference type="NCBI Taxonomy" id="1461337"/>
    <lineage>
        <taxon>Bacteria</taxon>
        <taxon>Pseudomonadati</taxon>
        <taxon>Pseudomonadota</taxon>
        <taxon>Alphaproteobacteria</taxon>
        <taxon>Rhodospirillales</taxon>
        <taxon>Kiloniellaceae</taxon>
        <taxon>Aestuariispira</taxon>
    </lineage>
</organism>
<dbReference type="AlphaFoldDB" id="A0A3D9HPR9"/>
<sequence length="73" mass="8117">MNGPTSVGQELLAAVEAANGEDVILPWERFYTVIGLDQGYVTPEFMDKVNTVLKPKGFYSVKNNKGVLIRHLH</sequence>
<name>A0A3D9HPR9_9PROT</name>
<evidence type="ECO:0000313" key="2">
    <source>
        <dbReference type="Proteomes" id="UP000256845"/>
    </source>
</evidence>
<accession>A0A3D9HPR9</accession>
<proteinExistence type="predicted"/>
<evidence type="ECO:0000313" key="1">
    <source>
        <dbReference type="EMBL" id="RED51311.1"/>
    </source>
</evidence>
<gene>
    <name evidence="1" type="ORF">DFP90_103111</name>
</gene>
<dbReference type="EMBL" id="QRDW01000003">
    <property type="protein sequence ID" value="RED51311.1"/>
    <property type="molecule type" value="Genomic_DNA"/>
</dbReference>
<comment type="caution">
    <text evidence="1">The sequence shown here is derived from an EMBL/GenBank/DDBJ whole genome shotgun (WGS) entry which is preliminary data.</text>
</comment>
<reference evidence="1 2" key="1">
    <citation type="submission" date="2018-07" db="EMBL/GenBank/DDBJ databases">
        <title>Genomic Encyclopedia of Type Strains, Phase III (KMG-III): the genomes of soil and plant-associated and newly described type strains.</title>
        <authorList>
            <person name="Whitman W."/>
        </authorList>
    </citation>
    <scope>NUCLEOTIDE SEQUENCE [LARGE SCALE GENOMIC DNA]</scope>
    <source>
        <strain evidence="1 2">CECT 8488</strain>
    </source>
</reference>
<dbReference type="Proteomes" id="UP000256845">
    <property type="component" value="Unassembled WGS sequence"/>
</dbReference>